<reference evidence="9" key="1">
    <citation type="submission" date="2020-11" db="EMBL/GenBank/DDBJ databases">
        <authorList>
            <person name="Tran Van P."/>
        </authorList>
    </citation>
    <scope>NUCLEOTIDE SEQUENCE</scope>
</reference>
<feature type="compositionally biased region" description="Polar residues" evidence="7">
    <location>
        <begin position="287"/>
        <end position="307"/>
    </location>
</feature>
<dbReference type="PANTHER" id="PTHR23074:SF17">
    <property type="entry name" value="FIDGETIN-LIKE PROTEIN 1"/>
    <property type="match status" value="1"/>
</dbReference>
<evidence type="ECO:0000256" key="4">
    <source>
        <dbReference type="ARBA" id="ARBA00022801"/>
    </source>
</evidence>
<name>A0A7R9JZ84_TIMGE</name>
<protein>
    <recommendedName>
        <fullName evidence="6">Fidgetin-like protein 1</fullName>
    </recommendedName>
</protein>
<dbReference type="SMART" id="SM00382">
    <property type="entry name" value="AAA"/>
    <property type="match status" value="1"/>
</dbReference>
<sequence length="733" mass="81619">MKHRDTTMVDLPAEPLYGDIRLLVFTSKATARYDTNGILLKTHHPGTGIGAVERLGVPYRCATPSLSLKTHQPGTGIGAVEWLRVPYRRATPSLSLKTYQPGTGIGAVEWLRVPYRRATPSLSLKTHQPGTGIGAVERLRVPYRRATPSLSLKTHQPGTGIDAVERLRVPYRRATPSLTLSSNEVSCHVLADKLRNYATTVSSKGSKDIDNYSKSSLTLASHSKRESEQWKCYLKDPECVFNNLVKPSSCQLYDEKTLCHSYQIVQKDVATLCNTKHKRQIEEPISYVQSSESHQGPQSSARPESTTGCLFKTAKEELSIHYQKKARVNSPFPSKNQQHSNYGAQQRSLGARRGVFNKFVSPVASSTEDGLMDQFGEKPQEINMDKRLESIDPKMVELIRNEIMETGAMVTWDDIAGLEFAKTTIQEMVIWPLLRPDIFTGLRRPPKGILLFGPPGTGKTLIGKCIASQSHSTFFSISASSLTSKWIGDGEKMVRALFAVARCHQPAVVFIDEIDSLLSQRSDSEHESSRRIKTEFLVQLDGAATGEEERILFIGATNRPQELDEAARRRLVKKLYIPLPDQKVILVALITIFLPLPDQKFLHSSPSPVCLISSQHLQLPFLHYIHINLLKVPSKPVCLLAPPARQAGSQILLSSVHYEHKYPMTMWSNPYGPGDEQSDCLQIDIKVRPVTLSDFQAALTRVRASVSPKDLDTYVSWDNLYGSGGTTMDHTLT</sequence>
<dbReference type="Pfam" id="PF00004">
    <property type="entry name" value="AAA"/>
    <property type="match status" value="1"/>
</dbReference>
<dbReference type="GO" id="GO:0008568">
    <property type="term" value="F:microtubule severing ATPase activity"/>
    <property type="evidence" value="ECO:0007669"/>
    <property type="project" value="UniProtKB-ARBA"/>
</dbReference>
<comment type="similarity">
    <text evidence="1">Belongs to the AAA ATPase family.</text>
</comment>
<dbReference type="GO" id="GO:0016887">
    <property type="term" value="F:ATP hydrolysis activity"/>
    <property type="evidence" value="ECO:0007669"/>
    <property type="project" value="InterPro"/>
</dbReference>
<dbReference type="InterPro" id="IPR050304">
    <property type="entry name" value="MT-severing_AAA_ATPase"/>
</dbReference>
<dbReference type="InterPro" id="IPR015415">
    <property type="entry name" value="Spast_Vps4_C"/>
</dbReference>
<organism evidence="9">
    <name type="scientific">Timema genevievae</name>
    <name type="common">Walking stick</name>
    <dbReference type="NCBI Taxonomy" id="629358"/>
    <lineage>
        <taxon>Eukaryota</taxon>
        <taxon>Metazoa</taxon>
        <taxon>Ecdysozoa</taxon>
        <taxon>Arthropoda</taxon>
        <taxon>Hexapoda</taxon>
        <taxon>Insecta</taxon>
        <taxon>Pterygota</taxon>
        <taxon>Neoptera</taxon>
        <taxon>Polyneoptera</taxon>
        <taxon>Phasmatodea</taxon>
        <taxon>Timematodea</taxon>
        <taxon>Timematoidea</taxon>
        <taxon>Timematidae</taxon>
        <taxon>Timema</taxon>
    </lineage>
</organism>
<dbReference type="GO" id="GO:0000070">
    <property type="term" value="P:mitotic sister chromatid segregation"/>
    <property type="evidence" value="ECO:0007669"/>
    <property type="project" value="UniProtKB-ARBA"/>
</dbReference>
<dbReference type="AlphaFoldDB" id="A0A7R9JZ84"/>
<dbReference type="InterPro" id="IPR003593">
    <property type="entry name" value="AAA+_ATPase"/>
</dbReference>
<dbReference type="EMBL" id="OE841433">
    <property type="protein sequence ID" value="CAD7595709.1"/>
    <property type="molecule type" value="Genomic_DNA"/>
</dbReference>
<feature type="region of interest" description="Disordered" evidence="7">
    <location>
        <begin position="286"/>
        <end position="307"/>
    </location>
</feature>
<dbReference type="GO" id="GO:0051013">
    <property type="term" value="P:microtubule severing"/>
    <property type="evidence" value="ECO:0007669"/>
    <property type="project" value="UniProtKB-ARBA"/>
</dbReference>
<dbReference type="GO" id="GO:0031114">
    <property type="term" value="P:regulation of microtubule depolymerization"/>
    <property type="evidence" value="ECO:0007669"/>
    <property type="project" value="UniProtKB-ARBA"/>
</dbReference>
<dbReference type="GO" id="GO:0046872">
    <property type="term" value="F:metal ion binding"/>
    <property type="evidence" value="ECO:0007669"/>
    <property type="project" value="UniProtKB-KW"/>
</dbReference>
<dbReference type="InterPro" id="IPR047858">
    <property type="entry name" value="FIGNL1_ATPase"/>
</dbReference>
<keyword evidence="2" id="KW-0479">Metal-binding</keyword>
<keyword evidence="5" id="KW-0067">ATP-binding</keyword>
<evidence type="ECO:0000259" key="8">
    <source>
        <dbReference type="SMART" id="SM00382"/>
    </source>
</evidence>
<accession>A0A7R9JZ84</accession>
<dbReference type="GO" id="GO:0005524">
    <property type="term" value="F:ATP binding"/>
    <property type="evidence" value="ECO:0007669"/>
    <property type="project" value="UniProtKB-KW"/>
</dbReference>
<evidence type="ECO:0000313" key="9">
    <source>
        <dbReference type="EMBL" id="CAD7595709.1"/>
    </source>
</evidence>
<dbReference type="PANTHER" id="PTHR23074">
    <property type="entry name" value="AAA DOMAIN-CONTAINING"/>
    <property type="match status" value="1"/>
</dbReference>
<evidence type="ECO:0000256" key="7">
    <source>
        <dbReference type="SAM" id="MobiDB-lite"/>
    </source>
</evidence>
<dbReference type="SUPFAM" id="SSF52540">
    <property type="entry name" value="P-loop containing nucleoside triphosphate hydrolases"/>
    <property type="match status" value="1"/>
</dbReference>
<evidence type="ECO:0000256" key="1">
    <source>
        <dbReference type="ARBA" id="ARBA00006914"/>
    </source>
</evidence>
<dbReference type="GO" id="GO:0005694">
    <property type="term" value="C:chromosome"/>
    <property type="evidence" value="ECO:0007669"/>
    <property type="project" value="UniProtKB-ARBA"/>
</dbReference>
<keyword evidence="4" id="KW-0378">Hydrolase</keyword>
<dbReference type="InterPro" id="IPR027417">
    <property type="entry name" value="P-loop_NTPase"/>
</dbReference>
<keyword evidence="3" id="KW-0547">Nucleotide-binding</keyword>
<dbReference type="CDD" id="cd19525">
    <property type="entry name" value="RecA-like_Figl-1"/>
    <property type="match status" value="1"/>
</dbReference>
<evidence type="ECO:0000256" key="3">
    <source>
        <dbReference type="ARBA" id="ARBA00022741"/>
    </source>
</evidence>
<feature type="domain" description="AAA+ ATPase" evidence="8">
    <location>
        <begin position="445"/>
        <end position="581"/>
    </location>
</feature>
<dbReference type="InterPro" id="IPR003959">
    <property type="entry name" value="ATPase_AAA_core"/>
</dbReference>
<evidence type="ECO:0000256" key="6">
    <source>
        <dbReference type="ARBA" id="ARBA00035694"/>
    </source>
</evidence>
<evidence type="ECO:0000256" key="2">
    <source>
        <dbReference type="ARBA" id="ARBA00022723"/>
    </source>
</evidence>
<evidence type="ECO:0000256" key="5">
    <source>
        <dbReference type="ARBA" id="ARBA00022840"/>
    </source>
</evidence>
<dbReference type="FunFam" id="3.40.50.300:FF:000093">
    <property type="entry name" value="Fidgetin-like 1"/>
    <property type="match status" value="1"/>
</dbReference>
<dbReference type="Gene3D" id="3.40.50.300">
    <property type="entry name" value="P-loop containing nucleotide triphosphate hydrolases"/>
    <property type="match status" value="1"/>
</dbReference>
<dbReference type="Pfam" id="PF09336">
    <property type="entry name" value="Vps4_C"/>
    <property type="match status" value="1"/>
</dbReference>
<gene>
    <name evidence="9" type="ORF">TGEB3V08_LOCUS6143</name>
</gene>
<proteinExistence type="inferred from homology"/>
<dbReference type="GO" id="GO:0005813">
    <property type="term" value="C:centrosome"/>
    <property type="evidence" value="ECO:0007669"/>
    <property type="project" value="UniProtKB-ARBA"/>
</dbReference>